<dbReference type="PROSITE" id="PS51886">
    <property type="entry name" value="TLDC"/>
    <property type="match status" value="1"/>
</dbReference>
<dbReference type="InterPro" id="IPR051481">
    <property type="entry name" value="BTB-POZ/Galectin-3-binding"/>
</dbReference>
<reference evidence="3 4" key="1">
    <citation type="submission" date="2018-06" db="EMBL/GenBank/DDBJ databases">
        <title>Comparative genomics reveals the genomic features of Rhizophagus irregularis, R. cerebriforme, R. diaphanum and Gigaspora rosea, and their symbiotic lifestyle signature.</title>
        <authorList>
            <person name="Morin E."/>
            <person name="San Clemente H."/>
            <person name="Chen E.C.H."/>
            <person name="De La Providencia I."/>
            <person name="Hainaut M."/>
            <person name="Kuo A."/>
            <person name="Kohler A."/>
            <person name="Murat C."/>
            <person name="Tang N."/>
            <person name="Roy S."/>
            <person name="Loubradou J."/>
            <person name="Henrissat B."/>
            <person name="Grigoriev I.V."/>
            <person name="Corradi N."/>
            <person name="Roux C."/>
            <person name="Martin F.M."/>
        </authorList>
    </citation>
    <scope>NUCLEOTIDE SEQUENCE [LARGE SCALE GENOMIC DNA]</scope>
    <source>
        <strain evidence="3 4">DAOM 194757</strain>
    </source>
</reference>
<dbReference type="InterPro" id="IPR011705">
    <property type="entry name" value="BACK"/>
</dbReference>
<gene>
    <name evidence="3" type="ORF">C2G38_2222944</name>
</gene>
<evidence type="ECO:0000313" key="4">
    <source>
        <dbReference type="Proteomes" id="UP000266673"/>
    </source>
</evidence>
<organism evidence="3 4">
    <name type="scientific">Gigaspora rosea</name>
    <dbReference type="NCBI Taxonomy" id="44941"/>
    <lineage>
        <taxon>Eukaryota</taxon>
        <taxon>Fungi</taxon>
        <taxon>Fungi incertae sedis</taxon>
        <taxon>Mucoromycota</taxon>
        <taxon>Glomeromycotina</taxon>
        <taxon>Glomeromycetes</taxon>
        <taxon>Diversisporales</taxon>
        <taxon>Gigasporaceae</taxon>
        <taxon>Gigaspora</taxon>
    </lineage>
</organism>
<dbReference type="AlphaFoldDB" id="A0A397U1S3"/>
<dbReference type="EMBL" id="QKWP01002225">
    <property type="protein sequence ID" value="RIB04225.1"/>
    <property type="molecule type" value="Genomic_DNA"/>
</dbReference>
<name>A0A397U1S3_9GLOM</name>
<evidence type="ECO:0000313" key="3">
    <source>
        <dbReference type="EMBL" id="RIB04225.1"/>
    </source>
</evidence>
<dbReference type="Pfam" id="PF07707">
    <property type="entry name" value="BACK"/>
    <property type="match status" value="1"/>
</dbReference>
<accession>A0A397U1S3</accession>
<dbReference type="InterPro" id="IPR006571">
    <property type="entry name" value="TLDc_dom"/>
</dbReference>
<sequence>MSKFFEKLSNDCLELLDDKEDFNVIINVGESTNTKIFQTHSNILRYRSLYFRNELANIRKDKNNIKTINLNHVSIQQFEVIIKDLNKGYIYGGVVLLEKDQGASFIFELILVASEFLLDELVNHLETQLINENAHWLRLNFTNIYHKSFQNENLRELQKWSNDILAKYPEKIFESEEFATLPENALISLIKRDDLQMDEGKIWEHVIRWGIAQNKYLPSDPKDWSHENFLTLKTTLQNCLPFIRYFQMLNDDIVDKVKPYKNILEENLWDDILTRFLTPNRQILSTILPPRLKPTFDPLPSKVINENNAAEIASWIDKKTEMYSVKNNPYKFKMLLRGTRDGFTLQSFWNLCDKQSNTVVVIKVNGTDEILGGYNPIQWDKSVGWSRCNGCFIFSLKNGAIQSSILSRVKPSYDAIYCHYSYGPTFGGGHDLYMGDNSNQNNNSYCYHNTYEKAIRNQSGQSFFCVEEYEIFQIQKKKISNEQILSTILPPRKILTPTFSSRGIEPFPSEVINEDHAAEIASWIDNRVNGTDKILGRYNPIQWDKLVDPQDLILCDSNDLHMGDNFKQNNNCNMKNQDGTFYIEEYESISNSEKVNI</sequence>
<keyword evidence="4" id="KW-1185">Reference proteome</keyword>
<dbReference type="Pfam" id="PF00651">
    <property type="entry name" value="BTB"/>
    <property type="match status" value="1"/>
</dbReference>
<protein>
    <recommendedName>
        <fullName evidence="5">TLD-domain-containing protein</fullName>
    </recommendedName>
</protein>
<dbReference type="SUPFAM" id="SSF54695">
    <property type="entry name" value="POZ domain"/>
    <property type="match status" value="1"/>
</dbReference>
<feature type="domain" description="TLDc" evidence="2">
    <location>
        <begin position="302"/>
        <end position="475"/>
    </location>
</feature>
<dbReference type="InterPro" id="IPR000210">
    <property type="entry name" value="BTB/POZ_dom"/>
</dbReference>
<dbReference type="CDD" id="cd18186">
    <property type="entry name" value="BTB_POZ_ZBTB_KLHL-like"/>
    <property type="match status" value="1"/>
</dbReference>
<dbReference type="InterPro" id="IPR011333">
    <property type="entry name" value="SKP1/BTB/POZ_sf"/>
</dbReference>
<evidence type="ECO:0000259" key="1">
    <source>
        <dbReference type="PROSITE" id="PS50097"/>
    </source>
</evidence>
<dbReference type="Gene3D" id="1.25.40.420">
    <property type="match status" value="1"/>
</dbReference>
<feature type="domain" description="BTB" evidence="1">
    <location>
        <begin position="22"/>
        <end position="90"/>
    </location>
</feature>
<dbReference type="OrthoDB" id="25620at2759"/>
<dbReference type="PANTHER" id="PTHR24410">
    <property type="entry name" value="HL07962P-RELATED"/>
    <property type="match status" value="1"/>
</dbReference>
<comment type="caution">
    <text evidence="3">The sequence shown here is derived from an EMBL/GenBank/DDBJ whole genome shotgun (WGS) entry which is preliminary data.</text>
</comment>
<dbReference type="Proteomes" id="UP000266673">
    <property type="component" value="Unassembled WGS sequence"/>
</dbReference>
<proteinExistence type="predicted"/>
<dbReference type="PROSITE" id="PS50097">
    <property type="entry name" value="BTB"/>
    <property type="match status" value="1"/>
</dbReference>
<evidence type="ECO:0008006" key="5">
    <source>
        <dbReference type="Google" id="ProtNLM"/>
    </source>
</evidence>
<dbReference type="Gene3D" id="3.30.710.10">
    <property type="entry name" value="Potassium Channel Kv1.1, Chain A"/>
    <property type="match status" value="1"/>
</dbReference>
<dbReference type="PANTHER" id="PTHR24410:SF23">
    <property type="entry name" value="BTB DOMAIN-CONTAINING PROTEIN-RELATED"/>
    <property type="match status" value="1"/>
</dbReference>
<evidence type="ECO:0000259" key="2">
    <source>
        <dbReference type="PROSITE" id="PS51886"/>
    </source>
</evidence>
<dbReference type="Pfam" id="PF07534">
    <property type="entry name" value="TLD"/>
    <property type="match status" value="1"/>
</dbReference>